<keyword evidence="3 4" id="KW-0964">Secreted</keyword>
<dbReference type="InterPro" id="IPR004265">
    <property type="entry name" value="Dirigent"/>
</dbReference>
<dbReference type="OrthoDB" id="1864232at2759"/>
<sequence length="141" mass="15806">MALILRTIFFLLSLNLISTNEAFSKQSHIMLPSSSPPSLSSEHQRIEKLTNLHFYYHDIKNKNNPTIVQIVNTPKNVPNEFGSTYVMDDEMTEGPEMNSKHIGRAQGLFGQASLNGIGMGENRLDRVKLCQAFSLVRVGID</sequence>
<dbReference type="AlphaFoldDB" id="A0A2Z6MW70"/>
<keyword evidence="4" id="KW-0732">Signal</keyword>
<evidence type="ECO:0000313" key="5">
    <source>
        <dbReference type="EMBL" id="GAU20860.1"/>
    </source>
</evidence>
<dbReference type="InterPro" id="IPR044859">
    <property type="entry name" value="Allene_oxi_cyc_Dirigent"/>
</dbReference>
<evidence type="ECO:0000256" key="4">
    <source>
        <dbReference type="RuleBase" id="RU363099"/>
    </source>
</evidence>
<accession>A0A2Z6MW70</accession>
<name>A0A2Z6MW70_TRISU</name>
<evidence type="ECO:0000256" key="1">
    <source>
        <dbReference type="ARBA" id="ARBA00010746"/>
    </source>
</evidence>
<feature type="chain" id="PRO_5016194393" description="Dirigent protein" evidence="4">
    <location>
        <begin position="23"/>
        <end position="141"/>
    </location>
</feature>
<dbReference type="Gene3D" id="2.40.480.10">
    <property type="entry name" value="Allene oxide cyclase-like"/>
    <property type="match status" value="1"/>
</dbReference>
<organism evidence="5 6">
    <name type="scientific">Trifolium subterraneum</name>
    <name type="common">Subterranean clover</name>
    <dbReference type="NCBI Taxonomy" id="3900"/>
    <lineage>
        <taxon>Eukaryota</taxon>
        <taxon>Viridiplantae</taxon>
        <taxon>Streptophyta</taxon>
        <taxon>Embryophyta</taxon>
        <taxon>Tracheophyta</taxon>
        <taxon>Spermatophyta</taxon>
        <taxon>Magnoliopsida</taxon>
        <taxon>eudicotyledons</taxon>
        <taxon>Gunneridae</taxon>
        <taxon>Pentapetalae</taxon>
        <taxon>rosids</taxon>
        <taxon>fabids</taxon>
        <taxon>Fabales</taxon>
        <taxon>Fabaceae</taxon>
        <taxon>Papilionoideae</taxon>
        <taxon>50 kb inversion clade</taxon>
        <taxon>NPAAA clade</taxon>
        <taxon>Hologalegina</taxon>
        <taxon>IRL clade</taxon>
        <taxon>Trifolieae</taxon>
        <taxon>Trifolium</taxon>
    </lineage>
</organism>
<evidence type="ECO:0000256" key="3">
    <source>
        <dbReference type="ARBA" id="ARBA00022525"/>
    </source>
</evidence>
<comment type="subcellular location">
    <subcellularLocation>
        <location evidence="4">Secreted</location>
        <location evidence="4">Extracellular space</location>
        <location evidence="4">Apoplast</location>
    </subcellularLocation>
</comment>
<comment type="subunit">
    <text evidence="2 4">Homodimer.</text>
</comment>
<gene>
    <name evidence="5" type="ORF">TSUD_120520</name>
</gene>
<protein>
    <recommendedName>
        <fullName evidence="4">Dirigent protein</fullName>
    </recommendedName>
</protein>
<dbReference type="Proteomes" id="UP000242715">
    <property type="component" value="Unassembled WGS sequence"/>
</dbReference>
<dbReference type="GO" id="GO:0048046">
    <property type="term" value="C:apoplast"/>
    <property type="evidence" value="ECO:0007669"/>
    <property type="project" value="UniProtKB-SubCell"/>
</dbReference>
<keyword evidence="4" id="KW-0052">Apoplast</keyword>
<evidence type="ECO:0000313" key="6">
    <source>
        <dbReference type="Proteomes" id="UP000242715"/>
    </source>
</evidence>
<dbReference type="Pfam" id="PF03018">
    <property type="entry name" value="Dirigent"/>
    <property type="match status" value="1"/>
</dbReference>
<evidence type="ECO:0000256" key="2">
    <source>
        <dbReference type="ARBA" id="ARBA00011738"/>
    </source>
</evidence>
<proteinExistence type="inferred from homology"/>
<feature type="signal peptide" evidence="4">
    <location>
        <begin position="1"/>
        <end position="22"/>
    </location>
</feature>
<dbReference type="PANTHER" id="PTHR21495">
    <property type="entry name" value="NUCLEOPORIN-RELATED"/>
    <property type="match status" value="1"/>
</dbReference>
<dbReference type="GO" id="GO:0009699">
    <property type="term" value="P:phenylpropanoid biosynthetic process"/>
    <property type="evidence" value="ECO:0007669"/>
    <property type="project" value="UniProtKB-ARBA"/>
</dbReference>
<comment type="function">
    <text evidence="4">Dirigent proteins impart stereoselectivity on the phenoxy radical-coupling reaction, yielding optically active lignans from two molecules of coniferyl alcohol in the biosynthesis of lignans, flavonolignans, and alkaloids and thus plays a central role in plant secondary metabolism.</text>
</comment>
<dbReference type="EMBL" id="DF973221">
    <property type="protein sequence ID" value="GAU20860.1"/>
    <property type="molecule type" value="Genomic_DNA"/>
</dbReference>
<keyword evidence="6" id="KW-1185">Reference proteome</keyword>
<comment type="similarity">
    <text evidence="1 4">Belongs to the plant dirigent protein family.</text>
</comment>
<reference evidence="6" key="1">
    <citation type="journal article" date="2017" name="Front. Plant Sci.">
        <title>Climate Clever Clovers: New Paradigm to Reduce the Environmental Footprint of Ruminants by Breeding Low Methanogenic Forages Utilizing Haplotype Variation.</title>
        <authorList>
            <person name="Kaur P."/>
            <person name="Appels R."/>
            <person name="Bayer P.E."/>
            <person name="Keeble-Gagnere G."/>
            <person name="Wang J."/>
            <person name="Hirakawa H."/>
            <person name="Shirasawa K."/>
            <person name="Vercoe P."/>
            <person name="Stefanova K."/>
            <person name="Durmic Z."/>
            <person name="Nichols P."/>
            <person name="Revell C."/>
            <person name="Isobe S.N."/>
            <person name="Edwards D."/>
            <person name="Erskine W."/>
        </authorList>
    </citation>
    <scope>NUCLEOTIDE SEQUENCE [LARGE SCALE GENOMIC DNA]</scope>
    <source>
        <strain evidence="6">cv. Daliak</strain>
    </source>
</reference>